<dbReference type="AlphaFoldDB" id="A0AA35ZLK6"/>
<evidence type="ECO:0000313" key="3">
    <source>
        <dbReference type="Proteomes" id="UP001177003"/>
    </source>
</evidence>
<accession>A0AA35ZLK6</accession>
<reference evidence="2" key="1">
    <citation type="submission" date="2023-04" db="EMBL/GenBank/DDBJ databases">
        <authorList>
            <person name="Vijverberg K."/>
            <person name="Xiong W."/>
            <person name="Schranz E."/>
        </authorList>
    </citation>
    <scope>NUCLEOTIDE SEQUENCE</scope>
</reference>
<evidence type="ECO:0000313" key="2">
    <source>
        <dbReference type="EMBL" id="CAI9294017.1"/>
    </source>
</evidence>
<organism evidence="2 3">
    <name type="scientific">Lactuca saligna</name>
    <name type="common">Willowleaf lettuce</name>
    <dbReference type="NCBI Taxonomy" id="75948"/>
    <lineage>
        <taxon>Eukaryota</taxon>
        <taxon>Viridiplantae</taxon>
        <taxon>Streptophyta</taxon>
        <taxon>Embryophyta</taxon>
        <taxon>Tracheophyta</taxon>
        <taxon>Spermatophyta</taxon>
        <taxon>Magnoliopsida</taxon>
        <taxon>eudicotyledons</taxon>
        <taxon>Gunneridae</taxon>
        <taxon>Pentapetalae</taxon>
        <taxon>asterids</taxon>
        <taxon>campanulids</taxon>
        <taxon>Asterales</taxon>
        <taxon>Asteraceae</taxon>
        <taxon>Cichorioideae</taxon>
        <taxon>Cichorieae</taxon>
        <taxon>Lactucinae</taxon>
        <taxon>Lactuca</taxon>
    </lineage>
</organism>
<dbReference type="Proteomes" id="UP001177003">
    <property type="component" value="Chromosome 7"/>
</dbReference>
<name>A0AA35ZLK6_LACSI</name>
<sequence>MIRRITNQGAQTVVNSNKIMNIGATTKVTVVCLCRPGGEHDRTIEHIVSFQKDITAARAEVKEFRKSQAKMERHIIEAERQIAQASKTKYHGPQRTTYSE</sequence>
<keyword evidence="1" id="KW-0175">Coiled coil</keyword>
<proteinExistence type="predicted"/>
<feature type="coiled-coil region" evidence="1">
    <location>
        <begin position="61"/>
        <end position="88"/>
    </location>
</feature>
<keyword evidence="3" id="KW-1185">Reference proteome</keyword>
<protein>
    <submittedName>
        <fullName evidence="2">Uncharacterized protein</fullName>
    </submittedName>
</protein>
<evidence type="ECO:0000256" key="1">
    <source>
        <dbReference type="SAM" id="Coils"/>
    </source>
</evidence>
<gene>
    <name evidence="2" type="ORF">LSALG_LOCUS33011</name>
</gene>
<dbReference type="EMBL" id="OX465083">
    <property type="protein sequence ID" value="CAI9294017.1"/>
    <property type="molecule type" value="Genomic_DNA"/>
</dbReference>